<sequence length="296" mass="33413">MKTPQKEQRYLRISLAMIMLLMVWGLIFCEFTDSNIVELDAGAYIVSGLIGIITIYVSKLQSRPSDRVHPFGYVGFVPILNLIRSFMILLICLKAVSSSIGDLVSGPSQTEHDTVLLYAGVTLLFNGIAYVYIQRAYKKTGSEILKVDALEWKIDIYFNLCVMVAFTLSLGLKHAGFVKLAAHIDPVSCIVLSLIMSFLPLKMFRENIQKLSVASVDKVTYKVIRERFYNEIPHIRAFDPHLTTIDMSGVLWVEVQLYNHNEGLDHEGLLALEEKGKLILAEITENYHLTFNFTSA</sequence>
<keyword evidence="3 6" id="KW-0812">Transmembrane</keyword>
<evidence type="ECO:0000313" key="10">
    <source>
        <dbReference type="Proteomes" id="UP000502421"/>
    </source>
</evidence>
<feature type="domain" description="Cation efflux protein transmembrane" evidence="7">
    <location>
        <begin position="12"/>
        <end position="211"/>
    </location>
</feature>
<comment type="subcellular location">
    <subcellularLocation>
        <location evidence="1">Membrane</location>
        <topology evidence="1">Multi-pass membrane protein</topology>
    </subcellularLocation>
</comment>
<dbReference type="EMBL" id="CP051204">
    <property type="protein sequence ID" value="QJB37163.1"/>
    <property type="molecule type" value="Genomic_DNA"/>
</dbReference>
<feature type="transmembrane region" description="Helical" evidence="6">
    <location>
        <begin position="12"/>
        <end position="29"/>
    </location>
</feature>
<reference evidence="8" key="2">
    <citation type="submission" date="2020-09" db="EMBL/GenBank/DDBJ databases">
        <authorList>
            <person name="Kittiwongwattana C."/>
        </authorList>
    </citation>
    <scope>NUCLEOTIDE SEQUENCE</scope>
    <source>
        <strain evidence="8">1310</strain>
    </source>
</reference>
<organism evidence="8 10">
    <name type="scientific">Chitinophaga oryzae</name>
    <dbReference type="NCBI Taxonomy" id="2725414"/>
    <lineage>
        <taxon>Bacteria</taxon>
        <taxon>Pseudomonadati</taxon>
        <taxon>Bacteroidota</taxon>
        <taxon>Chitinophagia</taxon>
        <taxon>Chitinophagales</taxon>
        <taxon>Chitinophagaceae</taxon>
        <taxon>Chitinophaga</taxon>
    </lineage>
</organism>
<keyword evidence="2" id="KW-0813">Transport</keyword>
<evidence type="ECO:0000256" key="4">
    <source>
        <dbReference type="ARBA" id="ARBA00022989"/>
    </source>
</evidence>
<evidence type="ECO:0000256" key="1">
    <source>
        <dbReference type="ARBA" id="ARBA00004141"/>
    </source>
</evidence>
<proteinExistence type="predicted"/>
<dbReference type="SUPFAM" id="SSF161111">
    <property type="entry name" value="Cation efflux protein transmembrane domain-like"/>
    <property type="match status" value="1"/>
</dbReference>
<evidence type="ECO:0000313" key="11">
    <source>
        <dbReference type="Proteomes" id="UP000503144"/>
    </source>
</evidence>
<feature type="transmembrane region" description="Helical" evidence="6">
    <location>
        <begin position="41"/>
        <end position="58"/>
    </location>
</feature>
<feature type="transmembrane region" description="Helical" evidence="6">
    <location>
        <begin position="154"/>
        <end position="172"/>
    </location>
</feature>
<feature type="transmembrane region" description="Helical" evidence="6">
    <location>
        <begin position="116"/>
        <end position="133"/>
    </location>
</feature>
<dbReference type="Proteomes" id="UP000503144">
    <property type="component" value="Chromosome"/>
</dbReference>
<dbReference type="PANTHER" id="PTHR43840">
    <property type="entry name" value="MITOCHONDRIAL METAL TRANSPORTER 1-RELATED"/>
    <property type="match status" value="1"/>
</dbReference>
<dbReference type="GO" id="GO:0015086">
    <property type="term" value="F:cadmium ion transmembrane transporter activity"/>
    <property type="evidence" value="ECO:0007669"/>
    <property type="project" value="TreeGrafter"/>
</dbReference>
<evidence type="ECO:0000259" key="7">
    <source>
        <dbReference type="Pfam" id="PF01545"/>
    </source>
</evidence>
<feature type="transmembrane region" description="Helical" evidence="6">
    <location>
        <begin position="70"/>
        <end position="96"/>
    </location>
</feature>
<dbReference type="PANTHER" id="PTHR43840:SF15">
    <property type="entry name" value="MITOCHONDRIAL METAL TRANSPORTER 1-RELATED"/>
    <property type="match status" value="1"/>
</dbReference>
<dbReference type="Gene3D" id="1.20.1510.10">
    <property type="entry name" value="Cation efflux protein transmembrane domain"/>
    <property type="match status" value="1"/>
</dbReference>
<evidence type="ECO:0000256" key="6">
    <source>
        <dbReference type="SAM" id="Phobius"/>
    </source>
</evidence>
<dbReference type="Pfam" id="PF01545">
    <property type="entry name" value="Cation_efflux"/>
    <property type="match status" value="1"/>
</dbReference>
<evidence type="ECO:0000313" key="8">
    <source>
        <dbReference type="EMBL" id="QJB30662.1"/>
    </source>
</evidence>
<keyword evidence="4 6" id="KW-1133">Transmembrane helix</keyword>
<gene>
    <name evidence="9" type="ORF">HF324_04560</name>
    <name evidence="8" type="ORF">HF329_04855</name>
</gene>
<dbReference type="RefSeq" id="WP_168802940.1">
    <property type="nucleotide sequence ID" value="NZ_CP051204.2"/>
</dbReference>
<dbReference type="GO" id="GO:0015093">
    <property type="term" value="F:ferrous iron transmembrane transporter activity"/>
    <property type="evidence" value="ECO:0007669"/>
    <property type="project" value="TreeGrafter"/>
</dbReference>
<dbReference type="EMBL" id="CP051205">
    <property type="protein sequence ID" value="QJB30662.1"/>
    <property type="molecule type" value="Genomic_DNA"/>
</dbReference>
<name>A0AAE6ZFM9_9BACT</name>
<feature type="transmembrane region" description="Helical" evidence="6">
    <location>
        <begin position="184"/>
        <end position="201"/>
    </location>
</feature>
<dbReference type="InterPro" id="IPR058533">
    <property type="entry name" value="Cation_efflux_TM"/>
</dbReference>
<evidence type="ECO:0000256" key="5">
    <source>
        <dbReference type="ARBA" id="ARBA00023136"/>
    </source>
</evidence>
<evidence type="ECO:0000256" key="2">
    <source>
        <dbReference type="ARBA" id="ARBA00022448"/>
    </source>
</evidence>
<evidence type="ECO:0000313" key="9">
    <source>
        <dbReference type="EMBL" id="QJB37163.1"/>
    </source>
</evidence>
<reference evidence="10" key="1">
    <citation type="submission" date="2020-04" db="EMBL/GenBank/DDBJ databases">
        <authorList>
            <person name="Kittiwongwattana C."/>
        </authorList>
    </citation>
    <scope>NUCLEOTIDE SEQUENCE [LARGE SCALE GENOMIC DNA]</scope>
    <source>
        <strain evidence="9">1303</strain>
        <strain evidence="10">1310</strain>
    </source>
</reference>
<keyword evidence="11" id="KW-1185">Reference proteome</keyword>
<evidence type="ECO:0000256" key="3">
    <source>
        <dbReference type="ARBA" id="ARBA00022692"/>
    </source>
</evidence>
<dbReference type="GO" id="GO:0005886">
    <property type="term" value="C:plasma membrane"/>
    <property type="evidence" value="ECO:0007669"/>
    <property type="project" value="TreeGrafter"/>
</dbReference>
<accession>A0AAE6ZFM9</accession>
<dbReference type="AlphaFoldDB" id="A0AAE6ZFM9"/>
<dbReference type="InterPro" id="IPR050291">
    <property type="entry name" value="CDF_Transporter"/>
</dbReference>
<dbReference type="GO" id="GO:0015341">
    <property type="term" value="F:zinc efflux antiporter activity"/>
    <property type="evidence" value="ECO:0007669"/>
    <property type="project" value="TreeGrafter"/>
</dbReference>
<dbReference type="Proteomes" id="UP000502421">
    <property type="component" value="Chromosome"/>
</dbReference>
<dbReference type="InterPro" id="IPR027469">
    <property type="entry name" value="Cation_efflux_TMD_sf"/>
</dbReference>
<protein>
    <submittedName>
        <fullName evidence="8">Cation transporter</fullName>
    </submittedName>
</protein>
<dbReference type="GO" id="GO:0006882">
    <property type="term" value="P:intracellular zinc ion homeostasis"/>
    <property type="evidence" value="ECO:0007669"/>
    <property type="project" value="TreeGrafter"/>
</dbReference>
<dbReference type="KEGG" id="coy:HF329_04855"/>
<keyword evidence="5 6" id="KW-0472">Membrane</keyword>